<dbReference type="PROSITE" id="PS50850">
    <property type="entry name" value="MFS"/>
    <property type="match status" value="1"/>
</dbReference>
<dbReference type="Proteomes" id="UP000694925">
    <property type="component" value="Unplaced"/>
</dbReference>
<evidence type="ECO:0000256" key="3">
    <source>
        <dbReference type="ARBA" id="ARBA00022692"/>
    </source>
</evidence>
<keyword evidence="4 6" id="KW-1133">Transmembrane helix</keyword>
<dbReference type="Gene3D" id="1.20.1250.20">
    <property type="entry name" value="MFS general substrate transporter like domains"/>
    <property type="match status" value="2"/>
</dbReference>
<feature type="transmembrane region" description="Helical" evidence="6">
    <location>
        <begin position="358"/>
        <end position="376"/>
    </location>
</feature>
<feature type="transmembrane region" description="Helical" evidence="6">
    <location>
        <begin position="148"/>
        <end position="170"/>
    </location>
</feature>
<dbReference type="InterPro" id="IPR020846">
    <property type="entry name" value="MFS_dom"/>
</dbReference>
<evidence type="ECO:0000256" key="1">
    <source>
        <dbReference type="ARBA" id="ARBA00004141"/>
    </source>
</evidence>
<accession>A0AAJ7WD71</accession>
<dbReference type="AlphaFoldDB" id="A0AAJ7WD71"/>
<dbReference type="PANTHER" id="PTHR23511:SF5">
    <property type="entry name" value="MAJOR FACILITATOR-TYPE TRANSPORTER HXNZ-RELATED"/>
    <property type="match status" value="1"/>
</dbReference>
<gene>
    <name evidence="9" type="primary">LOC108628187</name>
</gene>
<dbReference type="GO" id="GO:0016020">
    <property type="term" value="C:membrane"/>
    <property type="evidence" value="ECO:0007669"/>
    <property type="project" value="UniProtKB-SubCell"/>
</dbReference>
<dbReference type="GO" id="GO:0022857">
    <property type="term" value="F:transmembrane transporter activity"/>
    <property type="evidence" value="ECO:0007669"/>
    <property type="project" value="InterPro"/>
</dbReference>
<feature type="transmembrane region" description="Helical" evidence="6">
    <location>
        <begin position="331"/>
        <end position="352"/>
    </location>
</feature>
<sequence length="472" mass="52597">MLTARSLSYVCSLKNVVLQIKGFIASPVYDTNVSYAFISHLNYFSDLITGWGVYNFFIVGLCGLCSFAQACMFPIIIVAVPFMVCDLDLSMQQTTFAYASLTLGMAIGAFVVGLFIDAYGRKSAIPVTMILIFCASITLSFAQSIFVINLSMCALGVGLAGNNVVLRVYLIEFLPKKRRGCCMVILDLLAVIGCTCSIGKNNIYTPFFLLYYILQVQMAQLDNCVRADDEEEPLESDLIKEVQKFYQKSQKRVEKLFVKHMKSKTFIGVFINFLQYPGYAWFALWCTHLIHVQQYINDSPIKNTTCVADMQGLALEYLRNCKEIGTERFKLLVYLCLSYVLAEFILLMGVDVFSRKKFLVVSSAAGAIGCFILLFTARTSVQILLCIVILGTYAVARTTATIILLENYFTGVRGTVMGLSRLLPYLIGGFSKIYLSVHCVPSIFAMGGILMGKPLFNISSVQEFLPNLELYS</sequence>
<dbReference type="InterPro" id="IPR011701">
    <property type="entry name" value="MFS"/>
</dbReference>
<evidence type="ECO:0000313" key="8">
    <source>
        <dbReference type="Proteomes" id="UP000694925"/>
    </source>
</evidence>
<feature type="transmembrane region" description="Helical" evidence="6">
    <location>
        <begin position="96"/>
        <end position="116"/>
    </location>
</feature>
<dbReference type="PANTHER" id="PTHR23511">
    <property type="entry name" value="SYNAPTIC VESICLE GLYCOPROTEIN 2"/>
    <property type="match status" value="1"/>
</dbReference>
<dbReference type="GeneID" id="108628187"/>
<dbReference type="SUPFAM" id="SSF103473">
    <property type="entry name" value="MFS general substrate transporter"/>
    <property type="match status" value="1"/>
</dbReference>
<dbReference type="InterPro" id="IPR005829">
    <property type="entry name" value="Sugar_transporter_CS"/>
</dbReference>
<protein>
    <submittedName>
        <fullName evidence="9">Uncharacterized protein LOC108628187</fullName>
    </submittedName>
</protein>
<evidence type="ECO:0000259" key="7">
    <source>
        <dbReference type="PROSITE" id="PS50850"/>
    </source>
</evidence>
<evidence type="ECO:0000256" key="6">
    <source>
        <dbReference type="SAM" id="Phobius"/>
    </source>
</evidence>
<feature type="transmembrane region" description="Helical" evidence="6">
    <location>
        <begin position="123"/>
        <end position="142"/>
    </location>
</feature>
<feature type="transmembrane region" description="Helical" evidence="6">
    <location>
        <begin position="53"/>
        <end position="84"/>
    </location>
</feature>
<feature type="transmembrane region" description="Helical" evidence="6">
    <location>
        <begin position="383"/>
        <end position="405"/>
    </location>
</feature>
<keyword evidence="5 6" id="KW-0472">Membrane</keyword>
<comment type="subcellular location">
    <subcellularLocation>
        <location evidence="1">Membrane</location>
        <topology evidence="1">Multi-pass membrane protein</topology>
    </subcellularLocation>
</comment>
<keyword evidence="3 6" id="KW-0812">Transmembrane</keyword>
<dbReference type="PROSITE" id="PS00216">
    <property type="entry name" value="SUGAR_TRANSPORT_1"/>
    <property type="match status" value="1"/>
</dbReference>
<evidence type="ECO:0000256" key="4">
    <source>
        <dbReference type="ARBA" id="ARBA00022989"/>
    </source>
</evidence>
<feature type="transmembrane region" description="Helical" evidence="6">
    <location>
        <begin position="425"/>
        <end position="450"/>
    </location>
</feature>
<dbReference type="InterPro" id="IPR036259">
    <property type="entry name" value="MFS_trans_sf"/>
</dbReference>
<feature type="domain" description="Major facilitator superfamily (MFS) profile" evidence="7">
    <location>
        <begin position="58"/>
        <end position="472"/>
    </location>
</feature>
<keyword evidence="8" id="KW-1185">Reference proteome</keyword>
<proteinExistence type="predicted"/>
<evidence type="ECO:0000313" key="9">
    <source>
        <dbReference type="RefSeq" id="XP_026672083.1"/>
    </source>
</evidence>
<dbReference type="Pfam" id="PF07690">
    <property type="entry name" value="MFS_1"/>
    <property type="match status" value="1"/>
</dbReference>
<reference evidence="9" key="1">
    <citation type="submission" date="2025-08" db="UniProtKB">
        <authorList>
            <consortium name="RefSeq"/>
        </authorList>
    </citation>
    <scope>IDENTIFICATION</scope>
    <source>
        <tissue evidence="9">Whole body</tissue>
    </source>
</reference>
<organism evidence="8 9">
    <name type="scientific">Ceratina calcarata</name>
    <dbReference type="NCBI Taxonomy" id="156304"/>
    <lineage>
        <taxon>Eukaryota</taxon>
        <taxon>Metazoa</taxon>
        <taxon>Ecdysozoa</taxon>
        <taxon>Arthropoda</taxon>
        <taxon>Hexapoda</taxon>
        <taxon>Insecta</taxon>
        <taxon>Pterygota</taxon>
        <taxon>Neoptera</taxon>
        <taxon>Endopterygota</taxon>
        <taxon>Hymenoptera</taxon>
        <taxon>Apocrita</taxon>
        <taxon>Aculeata</taxon>
        <taxon>Apoidea</taxon>
        <taxon>Anthophila</taxon>
        <taxon>Apidae</taxon>
        <taxon>Ceratina</taxon>
        <taxon>Zadontomerus</taxon>
    </lineage>
</organism>
<evidence type="ECO:0000256" key="2">
    <source>
        <dbReference type="ARBA" id="ARBA00022448"/>
    </source>
</evidence>
<dbReference type="RefSeq" id="XP_026672083.1">
    <property type="nucleotide sequence ID" value="XM_026816282.1"/>
</dbReference>
<keyword evidence="2" id="KW-0813">Transport</keyword>
<evidence type="ECO:0000256" key="5">
    <source>
        <dbReference type="ARBA" id="ARBA00023136"/>
    </source>
</evidence>
<name>A0AAJ7WD71_9HYME</name>
<dbReference type="KEGG" id="ccal:108628187"/>